<dbReference type="EMBL" id="JAVRHP010000078">
    <property type="protein sequence ID" value="MDT0651062.1"/>
    <property type="molecule type" value="Genomic_DNA"/>
</dbReference>
<dbReference type="Gene3D" id="2.40.170.20">
    <property type="entry name" value="TonB-dependent receptor, beta-barrel domain"/>
    <property type="match status" value="1"/>
</dbReference>
<keyword evidence="11" id="KW-1185">Reference proteome</keyword>
<organism evidence="10 11">
    <name type="scientific">Autumnicola edwardsiae</name>
    <dbReference type="NCBI Taxonomy" id="3075594"/>
    <lineage>
        <taxon>Bacteria</taxon>
        <taxon>Pseudomonadati</taxon>
        <taxon>Bacteroidota</taxon>
        <taxon>Flavobacteriia</taxon>
        <taxon>Flavobacteriales</taxon>
        <taxon>Flavobacteriaceae</taxon>
        <taxon>Autumnicola</taxon>
    </lineage>
</organism>
<dbReference type="InterPro" id="IPR037066">
    <property type="entry name" value="Plug_dom_sf"/>
</dbReference>
<evidence type="ECO:0000256" key="1">
    <source>
        <dbReference type="ARBA" id="ARBA00004571"/>
    </source>
</evidence>
<keyword evidence="3 7" id="KW-1134">Transmembrane beta strand</keyword>
<evidence type="ECO:0000256" key="5">
    <source>
        <dbReference type="ARBA" id="ARBA00023136"/>
    </source>
</evidence>
<keyword evidence="4 7" id="KW-0812">Transmembrane</keyword>
<dbReference type="SUPFAM" id="SSF56935">
    <property type="entry name" value="Porins"/>
    <property type="match status" value="1"/>
</dbReference>
<evidence type="ECO:0000256" key="7">
    <source>
        <dbReference type="PROSITE-ProRule" id="PRU01360"/>
    </source>
</evidence>
<dbReference type="NCBIfam" id="TIGR04057">
    <property type="entry name" value="SusC_RagA_signa"/>
    <property type="match status" value="1"/>
</dbReference>
<evidence type="ECO:0000256" key="6">
    <source>
        <dbReference type="ARBA" id="ARBA00023237"/>
    </source>
</evidence>
<keyword evidence="2 7" id="KW-0813">Transport</keyword>
<dbReference type="InterPro" id="IPR012910">
    <property type="entry name" value="Plug_dom"/>
</dbReference>
<dbReference type="InterPro" id="IPR023996">
    <property type="entry name" value="TonB-dep_OMP_SusC/RagA"/>
</dbReference>
<evidence type="ECO:0000259" key="9">
    <source>
        <dbReference type="Pfam" id="PF07715"/>
    </source>
</evidence>
<dbReference type="Gene3D" id="2.170.130.10">
    <property type="entry name" value="TonB-dependent receptor, plug domain"/>
    <property type="match status" value="1"/>
</dbReference>
<evidence type="ECO:0000256" key="3">
    <source>
        <dbReference type="ARBA" id="ARBA00022452"/>
    </source>
</evidence>
<dbReference type="NCBIfam" id="TIGR04056">
    <property type="entry name" value="OMP_RagA_SusC"/>
    <property type="match status" value="1"/>
</dbReference>
<dbReference type="InterPro" id="IPR008969">
    <property type="entry name" value="CarboxyPept-like_regulatory"/>
</dbReference>
<feature type="signal peptide" evidence="8">
    <location>
        <begin position="1"/>
        <end position="25"/>
    </location>
</feature>
<comment type="subcellular location">
    <subcellularLocation>
        <location evidence="1 7">Cell outer membrane</location>
        <topology evidence="1 7">Multi-pass membrane protein</topology>
    </subcellularLocation>
</comment>
<gene>
    <name evidence="10" type="ORF">RM529_12955</name>
</gene>
<evidence type="ECO:0000313" key="10">
    <source>
        <dbReference type="EMBL" id="MDT0651062.1"/>
    </source>
</evidence>
<dbReference type="InterPro" id="IPR023997">
    <property type="entry name" value="TonB-dep_OMP_SusC/RagA_CS"/>
</dbReference>
<dbReference type="Gene3D" id="2.60.40.1120">
    <property type="entry name" value="Carboxypeptidase-like, regulatory domain"/>
    <property type="match status" value="1"/>
</dbReference>
<proteinExistence type="inferred from homology"/>
<keyword evidence="10" id="KW-0675">Receptor</keyword>
<dbReference type="Proteomes" id="UP001248819">
    <property type="component" value="Unassembled WGS sequence"/>
</dbReference>
<feature type="chain" id="PRO_5045646642" evidence="8">
    <location>
        <begin position="26"/>
        <end position="1059"/>
    </location>
</feature>
<dbReference type="Pfam" id="PF07715">
    <property type="entry name" value="Plug"/>
    <property type="match status" value="1"/>
</dbReference>
<keyword evidence="6 7" id="KW-0998">Cell outer membrane</keyword>
<name>A0ABU3CXG6_9FLAO</name>
<feature type="domain" description="TonB-dependent receptor plug" evidence="9">
    <location>
        <begin position="157"/>
        <end position="264"/>
    </location>
</feature>
<protein>
    <submittedName>
        <fullName evidence="10">TonB-dependent receptor</fullName>
    </submittedName>
</protein>
<evidence type="ECO:0000313" key="11">
    <source>
        <dbReference type="Proteomes" id="UP001248819"/>
    </source>
</evidence>
<dbReference type="SUPFAM" id="SSF49464">
    <property type="entry name" value="Carboxypeptidase regulatory domain-like"/>
    <property type="match status" value="1"/>
</dbReference>
<comment type="caution">
    <text evidence="10">The sequence shown here is derived from an EMBL/GenBank/DDBJ whole genome shotgun (WGS) entry which is preliminary data.</text>
</comment>
<dbReference type="InterPro" id="IPR039426">
    <property type="entry name" value="TonB-dep_rcpt-like"/>
</dbReference>
<dbReference type="RefSeq" id="WP_311485202.1">
    <property type="nucleotide sequence ID" value="NZ_JAVRHP010000078.1"/>
</dbReference>
<evidence type="ECO:0000256" key="2">
    <source>
        <dbReference type="ARBA" id="ARBA00022448"/>
    </source>
</evidence>
<sequence length="1059" mass="117001">MKSNRLLKKHFYLAFCLLVCPGVMAFSNKMDASTVFDSFNNNFILEEPNLTNSLDFTISENSNDQRSIEGKVVDDNGLPLPGATVMERGTNNGTVTDFDGNFSLNVSGPDAVLVVEFLGYVNQEITVGSQDSVTISLEPNPESLNEVVLVSYGRQSTRNLTSSVSTVDAESVQDVVAAEFGQQLQGRVAGLQATQATGRPGNGFQFRIRGAASFSSGFQPLIVVDGQPLAGGVDQLDPNQIETFTVLKDAAATALYGSRASNGVILITTKQAIPGKTSISLNASYGWQTVPERGRPDLMNARQFATYMNGLYEDRARYEDYTGGIPDDYVNPERYGEGTDWYDAIYRTAPIQNYSVNISSGTDKLSSSTTISYFNQEGVLLNTGVERFSLRSNNEYRPSDHFTIGLNIAPSYQENLNTEGRTDGSRYIIGNATSASPLVPIYDEEGNFNSVVASDGMLSVANPVEQMLLRNGTIDEFRVLSNLYAEIEILDNLRFNSSFNIDLGSSVYNEYFGSHYGAGLGVRELPHPPSQNLSLHESDNYLSWVNENTLTYNLDLNDHSFEFLAGQSSQKYERRYRSMRGSNFAGDQVPLLSGAAVTSGTNNLEEWSLASLFGRINYNFLDRYLISGTIRQDGSSRFGANEKYGVFPSISAGWIASDENFFPENRFVKFLKFRGSYGETGNFNIGNYQQISNISSTNYVFGGSLTPGLSLSNIGNRNLTWEVSRQADFGVDMRLLDNRVSFSYDYYNKTTEGMLYDVPIPRESGFNSITTNTGEFEMWGHEFVLSTVNFDGAFSWNTNFNISFNDNEVVELPPNTPFIGGGGTYSGFNRSVEGGSIGEFYGYVFDGIYMTEEDLENYPTHSTSALGSARMRDVNGDGVITADDRTLIGNPNPDYIFGMNNTFGYKNFDFTIDIAGQVGNEIMNVSLQDLHNNDGVFNMSTDMINRWRSPTDQGDGETPGTRSGSTELYRLANTTWVSDGSFLAIKNIALGYTFNVNDFNFMQSARLYLAMQQAFVFTNYSGQNPEVNIDRDDVVGRFGQDLSTTPVPRRIVIGANIRF</sequence>
<dbReference type="InterPro" id="IPR036942">
    <property type="entry name" value="Beta-barrel_TonB_sf"/>
</dbReference>
<keyword evidence="5 7" id="KW-0472">Membrane</keyword>
<evidence type="ECO:0000256" key="8">
    <source>
        <dbReference type="SAM" id="SignalP"/>
    </source>
</evidence>
<dbReference type="Pfam" id="PF13715">
    <property type="entry name" value="CarbopepD_reg_2"/>
    <property type="match status" value="1"/>
</dbReference>
<keyword evidence="8" id="KW-0732">Signal</keyword>
<accession>A0ABU3CXG6</accession>
<dbReference type="PROSITE" id="PS52016">
    <property type="entry name" value="TONB_DEPENDENT_REC_3"/>
    <property type="match status" value="1"/>
</dbReference>
<comment type="similarity">
    <text evidence="7">Belongs to the TonB-dependent receptor family.</text>
</comment>
<reference evidence="10 11" key="1">
    <citation type="submission" date="2023-09" db="EMBL/GenBank/DDBJ databases">
        <authorList>
            <person name="Rey-Velasco X."/>
        </authorList>
    </citation>
    <scope>NUCLEOTIDE SEQUENCE [LARGE SCALE GENOMIC DNA]</scope>
    <source>
        <strain evidence="10 11">F297</strain>
    </source>
</reference>
<evidence type="ECO:0000256" key="4">
    <source>
        <dbReference type="ARBA" id="ARBA00022692"/>
    </source>
</evidence>